<reference evidence="4" key="1">
    <citation type="journal article" date="2017" name="bioRxiv">
        <title>Comparative analysis of the genomes of Stylophora pistillata and Acropora digitifera provides evidence for extensive differences between species of corals.</title>
        <authorList>
            <person name="Voolstra C.R."/>
            <person name="Li Y."/>
            <person name="Liew Y.J."/>
            <person name="Baumgarten S."/>
            <person name="Zoccola D."/>
            <person name="Flot J.-F."/>
            <person name="Tambutte S."/>
            <person name="Allemand D."/>
            <person name="Aranda M."/>
        </authorList>
    </citation>
    <scope>NUCLEOTIDE SEQUENCE [LARGE SCALE GENOMIC DNA]</scope>
</reference>
<feature type="domain" description="CCHC-type" evidence="2">
    <location>
        <begin position="102"/>
        <end position="118"/>
    </location>
</feature>
<evidence type="ECO:0000313" key="3">
    <source>
        <dbReference type="EMBL" id="PFX17277.1"/>
    </source>
</evidence>
<dbReference type="GO" id="GO:0003690">
    <property type="term" value="F:double-stranded DNA binding"/>
    <property type="evidence" value="ECO:0007669"/>
    <property type="project" value="InterPro"/>
</dbReference>
<dbReference type="PANTHER" id="PTHR22639">
    <property type="entry name" value="GAG-RELATED PROTEIN"/>
    <property type="match status" value="1"/>
</dbReference>
<organism evidence="3 4">
    <name type="scientific">Stylophora pistillata</name>
    <name type="common">Smooth cauliflower coral</name>
    <dbReference type="NCBI Taxonomy" id="50429"/>
    <lineage>
        <taxon>Eukaryota</taxon>
        <taxon>Metazoa</taxon>
        <taxon>Cnidaria</taxon>
        <taxon>Anthozoa</taxon>
        <taxon>Hexacorallia</taxon>
        <taxon>Scleractinia</taxon>
        <taxon>Astrocoeniina</taxon>
        <taxon>Pocilloporidae</taxon>
        <taxon>Stylophora</taxon>
    </lineage>
</organism>
<feature type="domain" description="CCHC-type" evidence="2">
    <location>
        <begin position="479"/>
        <end position="495"/>
    </location>
</feature>
<proteinExistence type="predicted"/>
<dbReference type="InterPro" id="IPR036875">
    <property type="entry name" value="Znf_CCHC_sf"/>
</dbReference>
<feature type="compositionally biased region" description="Basic residues" evidence="1">
    <location>
        <begin position="269"/>
        <end position="279"/>
    </location>
</feature>
<comment type="caution">
    <text evidence="3">The sequence shown here is derived from an EMBL/GenBank/DDBJ whole genome shotgun (WGS) entry which is preliminary data.</text>
</comment>
<feature type="domain" description="CCHC-type" evidence="2">
    <location>
        <begin position="84"/>
        <end position="100"/>
    </location>
</feature>
<dbReference type="GO" id="GO:0002218">
    <property type="term" value="P:activation of innate immune response"/>
    <property type="evidence" value="ECO:0007669"/>
    <property type="project" value="InterPro"/>
</dbReference>
<dbReference type="AlphaFoldDB" id="A0A2B4RLQ2"/>
<dbReference type="Proteomes" id="UP000225706">
    <property type="component" value="Unassembled WGS sequence"/>
</dbReference>
<dbReference type="GO" id="GO:0003723">
    <property type="term" value="F:RNA binding"/>
    <property type="evidence" value="ECO:0007669"/>
    <property type="project" value="InterPro"/>
</dbReference>
<name>A0A2B4RLQ2_STYPI</name>
<dbReference type="Pfam" id="PF00098">
    <property type="entry name" value="zf-CCHC"/>
    <property type="match status" value="1"/>
</dbReference>
<accession>A0A2B4RLQ2</accession>
<dbReference type="PANTHER" id="PTHR22639:SF3">
    <property type="entry name" value="ZINC FINGER CCHC DOMAIN-CONTAINING PROTEIN 3"/>
    <property type="match status" value="1"/>
</dbReference>
<feature type="compositionally biased region" description="Basic and acidic residues" evidence="1">
    <location>
        <begin position="257"/>
        <end position="268"/>
    </location>
</feature>
<dbReference type="SUPFAM" id="SSF57756">
    <property type="entry name" value="Retrovirus zinc finger-like domains"/>
    <property type="match status" value="1"/>
</dbReference>
<dbReference type="GO" id="GO:0008270">
    <property type="term" value="F:zinc ion binding"/>
    <property type="evidence" value="ECO:0007669"/>
    <property type="project" value="InterPro"/>
</dbReference>
<dbReference type="SMART" id="SM00343">
    <property type="entry name" value="ZnF_C2HC"/>
    <property type="match status" value="3"/>
</dbReference>
<keyword evidence="4" id="KW-1185">Reference proteome</keyword>
<evidence type="ECO:0000259" key="2">
    <source>
        <dbReference type="SMART" id="SM00343"/>
    </source>
</evidence>
<evidence type="ECO:0000313" key="4">
    <source>
        <dbReference type="Proteomes" id="UP000225706"/>
    </source>
</evidence>
<dbReference type="STRING" id="50429.A0A2B4RLQ2"/>
<feature type="compositionally biased region" description="Low complexity" evidence="1">
    <location>
        <begin position="545"/>
        <end position="556"/>
    </location>
</feature>
<protein>
    <recommendedName>
        <fullName evidence="2">CCHC-type domain-containing protein</fullName>
    </recommendedName>
</protein>
<sequence>MLTARLPIQIFDSPYELPDSTNINRLAKYCDVLHHRRGYFREPGFEPIQDRVRYYRVRIKNPIPNFLRFGKIQLNLRYEGQPRTCRHCNQTSHYANSCHNIVCYNCEQLGDLASGCPEPPMCNLCKSTDHKARAYQFSWARDARETSEPESESVTEETPEKTATDDPEELLTGQPDAEDNNNSDTQDQFMDAPESDNTVSNEPTDSTELFLSTSTEETPYSLTPPQRKQPAKPPETIIPGRIPTKSVLVTGTGVKNNLDKTNSEEPLPKRSRSNKKRHKDLINRNTISIDAVSTAACFSRLRFSDHRQPEMALSGLRSVFAHRRTVSLVVENDMKIDSLEIAKSLPDFGDKITGNVPQFGGRCFDITLVNAAAAASVPQTGFDYGSDRKPLRLLGTKCVHVSIFVSVEFPDKDLVKILSSSGELKSQDLRRLYYREEGFCHIQNGVRVAKFTKIHRDIPKHLVVAGIEMGFKYSGQPTMCYRCQSTEHVVKNCPKNRRAKAPPPPPPAQQTKPTPEPGHNQTPDGEQPTPADPSDQSEDSEELFSPPSYAQAASSPMDDSAMDTTTPRR</sequence>
<feature type="compositionally biased region" description="Low complexity" evidence="1">
    <location>
        <begin position="204"/>
        <end position="218"/>
    </location>
</feature>
<gene>
    <name evidence="3" type="ORF">AWC38_SpisGene18417</name>
</gene>
<dbReference type="Gene3D" id="4.10.60.10">
    <property type="entry name" value="Zinc finger, CCHC-type"/>
    <property type="match status" value="1"/>
</dbReference>
<evidence type="ECO:0000256" key="1">
    <source>
        <dbReference type="SAM" id="MobiDB-lite"/>
    </source>
</evidence>
<dbReference type="EMBL" id="LSMT01000484">
    <property type="protein sequence ID" value="PFX17277.1"/>
    <property type="molecule type" value="Genomic_DNA"/>
</dbReference>
<feature type="region of interest" description="Disordered" evidence="1">
    <location>
        <begin position="140"/>
        <end position="279"/>
    </location>
</feature>
<feature type="region of interest" description="Disordered" evidence="1">
    <location>
        <begin position="492"/>
        <end position="569"/>
    </location>
</feature>
<dbReference type="InterPro" id="IPR001878">
    <property type="entry name" value="Znf_CCHC"/>
</dbReference>
<feature type="compositionally biased region" description="Acidic residues" evidence="1">
    <location>
        <begin position="148"/>
        <end position="157"/>
    </location>
</feature>
<dbReference type="InterPro" id="IPR042509">
    <property type="entry name" value="ZCCHC3"/>
</dbReference>